<accession>A0A0D2CVJ0</accession>
<evidence type="ECO:0000313" key="1">
    <source>
        <dbReference type="EMBL" id="KIW27699.1"/>
    </source>
</evidence>
<proteinExistence type="predicted"/>
<dbReference type="PANTHER" id="PTHR45458">
    <property type="entry name" value="SHORT-CHAIN DEHYDROGENASE/REDUCTASE SDR"/>
    <property type="match status" value="1"/>
</dbReference>
<dbReference type="GO" id="GO:0016616">
    <property type="term" value="F:oxidoreductase activity, acting on the CH-OH group of donors, NAD or NADP as acceptor"/>
    <property type="evidence" value="ECO:0007669"/>
    <property type="project" value="TreeGrafter"/>
</dbReference>
<reference evidence="1 2" key="1">
    <citation type="submission" date="2015-01" db="EMBL/GenBank/DDBJ databases">
        <title>The Genome Sequence of Cladophialophora immunda CBS83496.</title>
        <authorList>
            <consortium name="The Broad Institute Genomics Platform"/>
            <person name="Cuomo C."/>
            <person name="de Hoog S."/>
            <person name="Gorbushina A."/>
            <person name="Stielow B."/>
            <person name="Teixiera M."/>
            <person name="Abouelleil A."/>
            <person name="Chapman S.B."/>
            <person name="Priest M."/>
            <person name="Young S.K."/>
            <person name="Wortman J."/>
            <person name="Nusbaum C."/>
            <person name="Birren B."/>
        </authorList>
    </citation>
    <scope>NUCLEOTIDE SEQUENCE [LARGE SCALE GENOMIC DNA]</scope>
    <source>
        <strain evidence="1 2">CBS 83496</strain>
    </source>
</reference>
<protein>
    <recommendedName>
        <fullName evidence="3">NAD(P)-binding protein</fullName>
    </recommendedName>
</protein>
<dbReference type="InterPro" id="IPR002347">
    <property type="entry name" value="SDR_fam"/>
</dbReference>
<dbReference type="SUPFAM" id="SSF51735">
    <property type="entry name" value="NAD(P)-binding Rossmann-fold domains"/>
    <property type="match status" value="1"/>
</dbReference>
<sequence>MPSYLVTGANRGLGYGFVKYLAQNPENTIIGIVRDKAAADKSVAADGLKNVTMIQAEVADHKSLLTAREKVAQITGGSLDYLINNAALIDTTTQGKGLDDFEDAPDVLDKGLVDSFNVNVVGVIHVINVFLPLIKKGSAKKVVLISSGMADPDLVNSGVFADGPYTISKAAANMAVFKYNAKYKKEGILFFALSPGVVATWPEGEEEPPVIAEFRKNAPGWKGPLTPRESAEACLKVIHDFNAEENGGSFVSHHGNKQWL</sequence>
<dbReference type="OrthoDB" id="7289984at2759"/>
<dbReference type="PRINTS" id="PR00081">
    <property type="entry name" value="GDHRDH"/>
</dbReference>
<evidence type="ECO:0000313" key="2">
    <source>
        <dbReference type="Proteomes" id="UP000054466"/>
    </source>
</evidence>
<dbReference type="EMBL" id="KN847043">
    <property type="protein sequence ID" value="KIW27699.1"/>
    <property type="molecule type" value="Genomic_DNA"/>
</dbReference>
<dbReference type="PANTHER" id="PTHR45458:SF3">
    <property type="entry name" value="CHAIN DEHYDROGENASE (ATSC), PUTATIVE-RELATED"/>
    <property type="match status" value="1"/>
</dbReference>
<dbReference type="Pfam" id="PF00106">
    <property type="entry name" value="adh_short"/>
    <property type="match status" value="1"/>
</dbReference>
<dbReference type="VEuPathDB" id="FungiDB:PV07_07416"/>
<dbReference type="GeneID" id="27346610"/>
<dbReference type="Proteomes" id="UP000054466">
    <property type="component" value="Unassembled WGS sequence"/>
</dbReference>
<evidence type="ECO:0008006" key="3">
    <source>
        <dbReference type="Google" id="ProtNLM"/>
    </source>
</evidence>
<dbReference type="InterPro" id="IPR036291">
    <property type="entry name" value="NAD(P)-bd_dom_sf"/>
</dbReference>
<dbReference type="RefSeq" id="XP_016247915.1">
    <property type="nucleotide sequence ID" value="XM_016394496.1"/>
</dbReference>
<dbReference type="AlphaFoldDB" id="A0A0D2CVJ0"/>
<keyword evidence="2" id="KW-1185">Reference proteome</keyword>
<name>A0A0D2CVJ0_9EURO</name>
<dbReference type="InterPro" id="IPR052184">
    <property type="entry name" value="SDR_enzymes"/>
</dbReference>
<dbReference type="HOGENOM" id="CLU_010194_9_2_1"/>
<organism evidence="1 2">
    <name type="scientific">Cladophialophora immunda</name>
    <dbReference type="NCBI Taxonomy" id="569365"/>
    <lineage>
        <taxon>Eukaryota</taxon>
        <taxon>Fungi</taxon>
        <taxon>Dikarya</taxon>
        <taxon>Ascomycota</taxon>
        <taxon>Pezizomycotina</taxon>
        <taxon>Eurotiomycetes</taxon>
        <taxon>Chaetothyriomycetidae</taxon>
        <taxon>Chaetothyriales</taxon>
        <taxon>Herpotrichiellaceae</taxon>
        <taxon>Cladophialophora</taxon>
    </lineage>
</organism>
<dbReference type="Gene3D" id="3.40.50.720">
    <property type="entry name" value="NAD(P)-binding Rossmann-like Domain"/>
    <property type="match status" value="1"/>
</dbReference>
<gene>
    <name evidence="1" type="ORF">PV07_07416</name>
</gene>